<dbReference type="PROSITE" id="PS00903">
    <property type="entry name" value="CYT_DCMP_DEAMINASES_1"/>
    <property type="match status" value="1"/>
</dbReference>
<dbReference type="Pfam" id="PF00383">
    <property type="entry name" value="dCMP_cyt_deam_1"/>
    <property type="match status" value="1"/>
</dbReference>
<evidence type="ECO:0000313" key="5">
    <source>
        <dbReference type="Proteomes" id="UP001398420"/>
    </source>
</evidence>
<dbReference type="CDD" id="cd01285">
    <property type="entry name" value="nucleoside_deaminase"/>
    <property type="match status" value="1"/>
</dbReference>
<organism evidence="4 5">
    <name type="scientific">Kurthia gibsonii</name>
    <dbReference type="NCBI Taxonomy" id="33946"/>
    <lineage>
        <taxon>Bacteria</taxon>
        <taxon>Bacillati</taxon>
        <taxon>Bacillota</taxon>
        <taxon>Bacilli</taxon>
        <taxon>Bacillales</taxon>
        <taxon>Caryophanaceae</taxon>
        <taxon>Kurthia</taxon>
    </lineage>
</organism>
<dbReference type="SUPFAM" id="SSF53927">
    <property type="entry name" value="Cytidine deaminase-like"/>
    <property type="match status" value="1"/>
</dbReference>
<feature type="domain" description="CMP/dCMP-type deaminase" evidence="3">
    <location>
        <begin position="1"/>
        <end position="114"/>
    </location>
</feature>
<sequence>MTKEQWMQKTIELAYENTVNGGKPFGAIIVKDDDIVAVGVNEVLETHDPTAHAELLAIRRATEKLQTTDLSDCQLYASGEPCPMCMGAIYWANFKDVYYAYSSEEEEQAGLGTSHVYAQLALPREEREIQLQHVERQAETNDAFALWIEKQQ</sequence>
<dbReference type="GO" id="GO:0052717">
    <property type="term" value="F:tRNA-specific adenosine-34 deaminase activity"/>
    <property type="evidence" value="ECO:0007669"/>
    <property type="project" value="UniProtKB-EC"/>
</dbReference>
<dbReference type="EMBL" id="JBCEWA010000006">
    <property type="protein sequence ID" value="MEL5988603.1"/>
    <property type="molecule type" value="Genomic_DNA"/>
</dbReference>
<reference evidence="4 5" key="1">
    <citation type="submission" date="2024-04" db="EMBL/GenBank/DDBJ databases">
        <authorList>
            <person name="Wu Y.S."/>
            <person name="Zhang L."/>
        </authorList>
    </citation>
    <scope>NUCLEOTIDE SEQUENCE [LARGE SCALE GENOMIC DNA]</scope>
    <source>
        <strain evidence="4 5">KG-01</strain>
    </source>
</reference>
<keyword evidence="4" id="KW-0378">Hydrolase</keyword>
<dbReference type="PROSITE" id="PS51747">
    <property type="entry name" value="CYT_DCMP_DEAMINASES_2"/>
    <property type="match status" value="1"/>
</dbReference>
<proteinExistence type="predicted"/>
<keyword evidence="2" id="KW-0862">Zinc</keyword>
<keyword evidence="1" id="KW-0479">Metal-binding</keyword>
<comment type="caution">
    <text evidence="4">The sequence shown here is derived from an EMBL/GenBank/DDBJ whole genome shotgun (WGS) entry which is preliminary data.</text>
</comment>
<dbReference type="InterPro" id="IPR016192">
    <property type="entry name" value="APOBEC/CMP_deaminase_Zn-bd"/>
</dbReference>
<name>A0ABU9LLA9_9BACL</name>
<evidence type="ECO:0000256" key="2">
    <source>
        <dbReference type="ARBA" id="ARBA00022833"/>
    </source>
</evidence>
<accession>A0ABU9LLA9</accession>
<protein>
    <submittedName>
        <fullName evidence="4">Nucleoside deaminase</fullName>
        <ecNumber evidence="4">3.5.4.33</ecNumber>
    </submittedName>
</protein>
<keyword evidence="5" id="KW-1185">Reference proteome</keyword>
<evidence type="ECO:0000259" key="3">
    <source>
        <dbReference type="PROSITE" id="PS51747"/>
    </source>
</evidence>
<dbReference type="EC" id="3.5.4.33" evidence="4"/>
<evidence type="ECO:0000313" key="4">
    <source>
        <dbReference type="EMBL" id="MEL5988603.1"/>
    </source>
</evidence>
<gene>
    <name evidence="4" type="ORF">AAF454_09325</name>
</gene>
<dbReference type="InterPro" id="IPR002125">
    <property type="entry name" value="CMP_dCMP_dom"/>
</dbReference>
<dbReference type="PANTHER" id="PTHR11079">
    <property type="entry name" value="CYTOSINE DEAMINASE FAMILY MEMBER"/>
    <property type="match status" value="1"/>
</dbReference>
<dbReference type="PANTHER" id="PTHR11079:SF161">
    <property type="entry name" value="CMP_DCMP-TYPE DEAMINASE DOMAIN-CONTAINING PROTEIN"/>
    <property type="match status" value="1"/>
</dbReference>
<dbReference type="Gene3D" id="3.40.140.10">
    <property type="entry name" value="Cytidine Deaminase, domain 2"/>
    <property type="match status" value="1"/>
</dbReference>
<dbReference type="Proteomes" id="UP001398420">
    <property type="component" value="Unassembled WGS sequence"/>
</dbReference>
<dbReference type="InterPro" id="IPR016193">
    <property type="entry name" value="Cytidine_deaminase-like"/>
</dbReference>
<evidence type="ECO:0000256" key="1">
    <source>
        <dbReference type="ARBA" id="ARBA00022723"/>
    </source>
</evidence>
<dbReference type="RefSeq" id="WP_342302968.1">
    <property type="nucleotide sequence ID" value="NZ_JBCEWA010000006.1"/>
</dbReference>